<dbReference type="PRINTS" id="PR00705">
    <property type="entry name" value="PAPAIN"/>
</dbReference>
<dbReference type="PROSITE" id="PS00139">
    <property type="entry name" value="THIOL_PROTEASE_CYS"/>
    <property type="match status" value="1"/>
</dbReference>
<dbReference type="Pfam" id="PF08246">
    <property type="entry name" value="Inhibitor_I29"/>
    <property type="match status" value="1"/>
</dbReference>
<keyword evidence="11" id="KW-1185">Reference proteome</keyword>
<evidence type="ECO:0000256" key="7">
    <source>
        <dbReference type="SAM" id="SignalP"/>
    </source>
</evidence>
<reference evidence="10" key="1">
    <citation type="submission" date="2021-12" db="EMBL/GenBank/DDBJ databases">
        <authorList>
            <person name="King R."/>
        </authorList>
    </citation>
    <scope>NUCLEOTIDE SEQUENCE</scope>
</reference>
<dbReference type="SMART" id="SM00645">
    <property type="entry name" value="Pept_C1"/>
    <property type="match status" value="1"/>
</dbReference>
<dbReference type="Proteomes" id="UP001152759">
    <property type="component" value="Chromosome 7"/>
</dbReference>
<evidence type="ECO:0000259" key="9">
    <source>
        <dbReference type="SMART" id="SM00848"/>
    </source>
</evidence>
<dbReference type="InterPro" id="IPR013201">
    <property type="entry name" value="Prot_inhib_I29"/>
</dbReference>
<evidence type="ECO:0000256" key="1">
    <source>
        <dbReference type="ARBA" id="ARBA00008455"/>
    </source>
</evidence>
<dbReference type="AlphaFoldDB" id="A0A9P0AMU5"/>
<keyword evidence="3" id="KW-0378">Hydrolase</keyword>
<gene>
    <name evidence="10" type="ORF">BEMITA_LOCUS12242</name>
</gene>
<evidence type="ECO:0000256" key="4">
    <source>
        <dbReference type="ARBA" id="ARBA00022807"/>
    </source>
</evidence>
<evidence type="ECO:0000256" key="3">
    <source>
        <dbReference type="ARBA" id="ARBA00022801"/>
    </source>
</evidence>
<keyword evidence="6" id="KW-1015">Disulfide bond</keyword>
<comment type="similarity">
    <text evidence="1">Belongs to the peptidase C1 family.</text>
</comment>
<evidence type="ECO:0000256" key="2">
    <source>
        <dbReference type="ARBA" id="ARBA00022670"/>
    </source>
</evidence>
<dbReference type="InterPro" id="IPR039417">
    <property type="entry name" value="Peptidase_C1A_papain-like"/>
</dbReference>
<dbReference type="SMART" id="SM00848">
    <property type="entry name" value="Inhibitor_I29"/>
    <property type="match status" value="1"/>
</dbReference>
<proteinExistence type="inferred from homology"/>
<dbReference type="GO" id="GO:0008234">
    <property type="term" value="F:cysteine-type peptidase activity"/>
    <property type="evidence" value="ECO:0007669"/>
    <property type="project" value="UniProtKB-KW"/>
</dbReference>
<name>A0A9P0AMU5_BEMTA</name>
<dbReference type="PROSITE" id="PS00639">
    <property type="entry name" value="THIOL_PROTEASE_HIS"/>
    <property type="match status" value="1"/>
</dbReference>
<keyword evidence="4" id="KW-0788">Thiol protease</keyword>
<evidence type="ECO:0000256" key="5">
    <source>
        <dbReference type="ARBA" id="ARBA00023145"/>
    </source>
</evidence>
<dbReference type="InterPro" id="IPR025660">
    <property type="entry name" value="Pept_his_AS"/>
</dbReference>
<dbReference type="GO" id="GO:0006508">
    <property type="term" value="P:proteolysis"/>
    <property type="evidence" value="ECO:0007669"/>
    <property type="project" value="UniProtKB-KW"/>
</dbReference>
<dbReference type="InterPro" id="IPR038765">
    <property type="entry name" value="Papain-like_cys_pep_sf"/>
</dbReference>
<dbReference type="SUPFAM" id="SSF54001">
    <property type="entry name" value="Cysteine proteinases"/>
    <property type="match status" value="1"/>
</dbReference>
<sequence>MAPLRLCLGSFLVLCIVIDTTFSSAGVKYLPPVAPQKVHYGSLDANAVKSLFNEFTREYGKRYENLKEKEERLRIFSENLKRYDAMNAEEQGTAVYGIDEFSDMTVEEFSNKMLTLNINSYKKRLGEKYDDPSLKHVKAPKNFDWREKGGVTPIKDQGACGSCWAFSTVANIEGLYFNKYKKLVNLSEQQLVDCEKNSDGCWGGWMASAVEYLAEAGGLQDEDSYPYMAVDQVCQFDKTKVVAEVEKNVMLPTNEKKMMAYLFKNGPISIALDARAMGGYKGGIAHPTEQWCSKNSTKVNHGIALVGYGVKVVQFDDKKKRLPYWIAKNSWGTDKCDKGYWYVYRGDNVCGLANWPSSAVLK</sequence>
<dbReference type="PANTHER" id="PTHR12411">
    <property type="entry name" value="CYSTEINE PROTEASE FAMILY C1-RELATED"/>
    <property type="match status" value="1"/>
</dbReference>
<keyword evidence="5" id="KW-0865">Zymogen</keyword>
<dbReference type="InterPro" id="IPR013128">
    <property type="entry name" value="Peptidase_C1A"/>
</dbReference>
<dbReference type="Pfam" id="PF00112">
    <property type="entry name" value="Peptidase_C1"/>
    <property type="match status" value="1"/>
</dbReference>
<feature type="domain" description="Peptidase C1A papain C-terminal" evidence="8">
    <location>
        <begin position="139"/>
        <end position="360"/>
    </location>
</feature>
<protein>
    <submittedName>
        <fullName evidence="10">Uncharacterized protein</fullName>
    </submittedName>
</protein>
<evidence type="ECO:0000313" key="11">
    <source>
        <dbReference type="Proteomes" id="UP001152759"/>
    </source>
</evidence>
<dbReference type="CDD" id="cd02248">
    <property type="entry name" value="Peptidase_C1A"/>
    <property type="match status" value="1"/>
</dbReference>
<keyword evidence="7" id="KW-0732">Signal</keyword>
<organism evidence="10 11">
    <name type="scientific">Bemisia tabaci</name>
    <name type="common">Sweetpotato whitefly</name>
    <name type="synonym">Aleurodes tabaci</name>
    <dbReference type="NCBI Taxonomy" id="7038"/>
    <lineage>
        <taxon>Eukaryota</taxon>
        <taxon>Metazoa</taxon>
        <taxon>Ecdysozoa</taxon>
        <taxon>Arthropoda</taxon>
        <taxon>Hexapoda</taxon>
        <taxon>Insecta</taxon>
        <taxon>Pterygota</taxon>
        <taxon>Neoptera</taxon>
        <taxon>Paraneoptera</taxon>
        <taxon>Hemiptera</taxon>
        <taxon>Sternorrhyncha</taxon>
        <taxon>Aleyrodoidea</taxon>
        <taxon>Aleyrodidae</taxon>
        <taxon>Aleyrodinae</taxon>
        <taxon>Bemisia</taxon>
    </lineage>
</organism>
<dbReference type="InterPro" id="IPR000668">
    <property type="entry name" value="Peptidase_C1A_C"/>
</dbReference>
<feature type="chain" id="PRO_5040179480" evidence="7">
    <location>
        <begin position="24"/>
        <end position="362"/>
    </location>
</feature>
<feature type="domain" description="Cathepsin propeptide inhibitor" evidence="9">
    <location>
        <begin position="52"/>
        <end position="109"/>
    </location>
</feature>
<dbReference type="Gene3D" id="3.90.70.10">
    <property type="entry name" value="Cysteine proteinases"/>
    <property type="match status" value="1"/>
</dbReference>
<dbReference type="InterPro" id="IPR000169">
    <property type="entry name" value="Pept_cys_AS"/>
</dbReference>
<evidence type="ECO:0000313" key="10">
    <source>
        <dbReference type="EMBL" id="CAH0393887.1"/>
    </source>
</evidence>
<dbReference type="EMBL" id="OU963868">
    <property type="protein sequence ID" value="CAH0393887.1"/>
    <property type="molecule type" value="Genomic_DNA"/>
</dbReference>
<accession>A0A9P0AMU5</accession>
<evidence type="ECO:0000256" key="6">
    <source>
        <dbReference type="ARBA" id="ARBA00023157"/>
    </source>
</evidence>
<keyword evidence="2" id="KW-0645">Protease</keyword>
<dbReference type="FunFam" id="3.90.70.10:FF:000103">
    <property type="entry name" value="Hypothetical LOC496748"/>
    <property type="match status" value="1"/>
</dbReference>
<feature type="signal peptide" evidence="7">
    <location>
        <begin position="1"/>
        <end position="23"/>
    </location>
</feature>
<evidence type="ECO:0000259" key="8">
    <source>
        <dbReference type="SMART" id="SM00645"/>
    </source>
</evidence>
<dbReference type="KEGG" id="btab:109030124"/>